<dbReference type="KEGG" id="ptm:GSPATT00004105001"/>
<keyword evidence="2" id="KW-1185">Reference proteome</keyword>
<dbReference type="HOGENOM" id="CLU_1470937_0_0_1"/>
<reference evidence="1 2" key="1">
    <citation type="journal article" date="2006" name="Nature">
        <title>Global trends of whole-genome duplications revealed by the ciliate Paramecium tetraurelia.</title>
        <authorList>
            <consortium name="Genoscope"/>
            <person name="Aury J.-M."/>
            <person name="Jaillon O."/>
            <person name="Duret L."/>
            <person name="Noel B."/>
            <person name="Jubin C."/>
            <person name="Porcel B.M."/>
            <person name="Segurens B."/>
            <person name="Daubin V."/>
            <person name="Anthouard V."/>
            <person name="Aiach N."/>
            <person name="Arnaiz O."/>
            <person name="Billaut A."/>
            <person name="Beisson J."/>
            <person name="Blanc I."/>
            <person name="Bouhouche K."/>
            <person name="Camara F."/>
            <person name="Duharcourt S."/>
            <person name="Guigo R."/>
            <person name="Gogendeau D."/>
            <person name="Katinka M."/>
            <person name="Keller A.-M."/>
            <person name="Kissmehl R."/>
            <person name="Klotz C."/>
            <person name="Koll F."/>
            <person name="Le Moue A."/>
            <person name="Lepere C."/>
            <person name="Malinsky S."/>
            <person name="Nowacki M."/>
            <person name="Nowak J.K."/>
            <person name="Plattner H."/>
            <person name="Poulain J."/>
            <person name="Ruiz F."/>
            <person name="Serrano V."/>
            <person name="Zagulski M."/>
            <person name="Dessen P."/>
            <person name="Betermier M."/>
            <person name="Weissenbach J."/>
            <person name="Scarpelli C."/>
            <person name="Schachter V."/>
            <person name="Sperling L."/>
            <person name="Meyer E."/>
            <person name="Cohen J."/>
            <person name="Wincker P."/>
        </authorList>
    </citation>
    <scope>NUCLEOTIDE SEQUENCE [LARGE SCALE GENOMIC DNA]</scope>
    <source>
        <strain evidence="1 2">Stock d4-2</strain>
    </source>
</reference>
<organism evidence="1 2">
    <name type="scientific">Paramecium tetraurelia</name>
    <dbReference type="NCBI Taxonomy" id="5888"/>
    <lineage>
        <taxon>Eukaryota</taxon>
        <taxon>Sar</taxon>
        <taxon>Alveolata</taxon>
        <taxon>Ciliophora</taxon>
        <taxon>Intramacronucleata</taxon>
        <taxon>Oligohymenophorea</taxon>
        <taxon>Peniculida</taxon>
        <taxon>Parameciidae</taxon>
        <taxon>Paramecium</taxon>
    </lineage>
</organism>
<proteinExistence type="predicted"/>
<dbReference type="GeneID" id="5046418"/>
<dbReference type="Proteomes" id="UP000000600">
    <property type="component" value="Unassembled WGS sequence"/>
</dbReference>
<evidence type="ECO:0000313" key="2">
    <source>
        <dbReference type="Proteomes" id="UP000000600"/>
    </source>
</evidence>
<protein>
    <submittedName>
        <fullName evidence="1">Uncharacterized protein</fullName>
    </submittedName>
</protein>
<dbReference type="AlphaFoldDB" id="A0ED69"/>
<gene>
    <name evidence="1" type="ORF">GSPATT00004105001</name>
</gene>
<sequence>MGCGCSLITETFKVIEPEVDTEKLQRVVDSWRQKDTLECELESNLWRGFDNYLSYQNKKNKPRVKKNNQNAIYTSPNIYPRYMLNQSQSYNYFNQFNFQYDDQIQSKQQPWKLVPKPLNSNRSQFNQYQTKGFLFNEELKPVNNCFQHQYFKINIVQPQQDNNLKALRNLDYFDKKKKQRKNNY</sequence>
<dbReference type="EMBL" id="CT868671">
    <property type="protein sequence ID" value="CAK93236.1"/>
    <property type="molecule type" value="Genomic_DNA"/>
</dbReference>
<accession>A0ED69</accession>
<evidence type="ECO:0000313" key="1">
    <source>
        <dbReference type="EMBL" id="CAK93236.1"/>
    </source>
</evidence>
<dbReference type="RefSeq" id="XP_001460633.1">
    <property type="nucleotide sequence ID" value="XM_001460596.2"/>
</dbReference>
<dbReference type="InParanoid" id="A0ED69"/>
<name>A0ED69_PARTE</name>